<evidence type="ECO:0000313" key="7">
    <source>
        <dbReference type="Proteomes" id="UP000196329"/>
    </source>
</evidence>
<reference evidence="7" key="2">
    <citation type="submission" date="2017-04" db="EMBL/GenBank/DDBJ databases">
        <title>Function of individual gut microbiota members based on whole genome sequencing of pure cultures obtained from chicken caecum.</title>
        <authorList>
            <person name="Medvecky M."/>
            <person name="Cejkova D."/>
            <person name="Polansky O."/>
            <person name="Karasova D."/>
            <person name="Kubasova T."/>
            <person name="Cizek A."/>
            <person name="Rychlik I."/>
        </authorList>
    </citation>
    <scope>NUCLEOTIDE SEQUENCE [LARGE SCALE GENOMIC DNA]</scope>
    <source>
        <strain evidence="7">An67</strain>
    </source>
</reference>
<reference evidence="2 6" key="1">
    <citation type="submission" date="2015-09" db="EMBL/GenBank/DDBJ databases">
        <authorList>
            <consortium name="Pathogen Informatics"/>
        </authorList>
    </citation>
    <scope>NUCLEOTIDE SEQUENCE [LARGE SCALE GENOMIC DNA]</scope>
    <source>
        <strain evidence="2 6">2789STDY5608791</strain>
    </source>
</reference>
<dbReference type="Proteomes" id="UP001055048">
    <property type="component" value="Unassembled WGS sequence"/>
</dbReference>
<dbReference type="EMBL" id="CYZF01000016">
    <property type="protein sequence ID" value="CUP57009.1"/>
    <property type="molecule type" value="Genomic_DNA"/>
</dbReference>
<dbReference type="Pfam" id="PF13020">
    <property type="entry name" value="NOV_C"/>
    <property type="match status" value="1"/>
</dbReference>
<evidence type="ECO:0000313" key="8">
    <source>
        <dbReference type="Proteomes" id="UP000487989"/>
    </source>
</evidence>
<dbReference type="EMBL" id="WCTJ01000042">
    <property type="protein sequence ID" value="KAB4247947.1"/>
    <property type="molecule type" value="Genomic_DNA"/>
</dbReference>
<protein>
    <submittedName>
        <fullName evidence="4">DUF3883 domain-containing protein</fullName>
    </submittedName>
</protein>
<organism evidence="2 6">
    <name type="scientific">Bacteroides uniformis</name>
    <dbReference type="NCBI Taxonomy" id="820"/>
    <lineage>
        <taxon>Bacteria</taxon>
        <taxon>Pseudomonadati</taxon>
        <taxon>Bacteroidota</taxon>
        <taxon>Bacteroidia</taxon>
        <taxon>Bacteroidales</taxon>
        <taxon>Bacteroidaceae</taxon>
        <taxon>Bacteroides</taxon>
    </lineage>
</organism>
<dbReference type="Proteomes" id="UP000196329">
    <property type="component" value="Unassembled WGS sequence"/>
</dbReference>
<feature type="domain" description="Protein NO VEIN C-terminal" evidence="1">
    <location>
        <begin position="214"/>
        <end position="295"/>
    </location>
</feature>
<gene>
    <name evidence="5" type="ORF">B5G17_02960</name>
    <name evidence="3" type="ORF">CE91St12_35220</name>
    <name evidence="2" type="ORF">ERS417307_03964</name>
    <name evidence="4" type="ORF">GAP48_19370</name>
</gene>
<dbReference type="Proteomes" id="UP000487989">
    <property type="component" value="Unassembled WGS sequence"/>
</dbReference>
<evidence type="ECO:0000313" key="6">
    <source>
        <dbReference type="Proteomes" id="UP000095419"/>
    </source>
</evidence>
<reference evidence="3" key="5">
    <citation type="submission" date="2022-01" db="EMBL/GenBank/DDBJ databases">
        <title>Novel bile acid biosynthetic pathways are enriched in the microbiome of centenarians.</title>
        <authorList>
            <person name="Sato Y."/>
            <person name="Atarashi K."/>
            <person name="Plichta R.D."/>
            <person name="Arai Y."/>
            <person name="Sasajima S."/>
            <person name="Kearney M.S."/>
            <person name="Suda W."/>
            <person name="Takeshita K."/>
            <person name="Sasaki T."/>
            <person name="Okamoto S."/>
            <person name="Skelly N.A."/>
            <person name="Okamura Y."/>
            <person name="Vlamakis H."/>
            <person name="Li Y."/>
            <person name="Tanoue T."/>
            <person name="Takei H."/>
            <person name="Nittono H."/>
            <person name="Narushima S."/>
            <person name="Irie J."/>
            <person name="Itoh H."/>
            <person name="Moriya K."/>
            <person name="Sugiura Y."/>
            <person name="Suematsu M."/>
            <person name="Moritoki N."/>
            <person name="Shibata S."/>
            <person name="Littman R.D."/>
            <person name="Fischbach A.M."/>
            <person name="Uwamino Y."/>
            <person name="Inoue T."/>
            <person name="Honda A."/>
            <person name="Hattori M."/>
            <person name="Murai T."/>
            <person name="Xavier J.R."/>
            <person name="Hirose N."/>
            <person name="Honda K."/>
        </authorList>
    </citation>
    <scope>NUCLEOTIDE SEQUENCE</scope>
    <source>
        <strain evidence="3">CE91-St12</strain>
    </source>
</reference>
<accession>A0A174PGG7</accession>
<name>A0A174PGG7_BACUN</name>
<evidence type="ECO:0000313" key="2">
    <source>
        <dbReference type="EMBL" id="CUP57009.1"/>
    </source>
</evidence>
<proteinExistence type="predicted"/>
<dbReference type="Proteomes" id="UP000095419">
    <property type="component" value="Unassembled WGS sequence"/>
</dbReference>
<dbReference type="EMBL" id="BQNL01000001">
    <property type="protein sequence ID" value="GKH15312.1"/>
    <property type="molecule type" value="Genomic_DNA"/>
</dbReference>
<evidence type="ECO:0000313" key="4">
    <source>
        <dbReference type="EMBL" id="KAB4247947.1"/>
    </source>
</evidence>
<dbReference type="RefSeq" id="WP_057089729.1">
    <property type="nucleotide sequence ID" value="NZ_BAABZM010000001.1"/>
</dbReference>
<dbReference type="InterPro" id="IPR024975">
    <property type="entry name" value="NOV_C"/>
</dbReference>
<dbReference type="AlphaFoldDB" id="A0A174PGG7"/>
<reference evidence="4 8" key="4">
    <citation type="journal article" date="2019" name="Nat. Med.">
        <title>A library of human gut bacterial isolates paired with longitudinal multiomics data enables mechanistic microbiome research.</title>
        <authorList>
            <person name="Poyet M."/>
            <person name="Groussin M."/>
            <person name="Gibbons S.M."/>
            <person name="Avila-Pacheco J."/>
            <person name="Jiang X."/>
            <person name="Kearney S.M."/>
            <person name="Perrotta A.R."/>
            <person name="Berdy B."/>
            <person name="Zhao S."/>
            <person name="Lieberman T.D."/>
            <person name="Swanson P.K."/>
            <person name="Smith M."/>
            <person name="Roesemann S."/>
            <person name="Alexander J.E."/>
            <person name="Rich S.A."/>
            <person name="Livny J."/>
            <person name="Vlamakis H."/>
            <person name="Clish C."/>
            <person name="Bullock K."/>
            <person name="Deik A."/>
            <person name="Scott J."/>
            <person name="Pierce K.A."/>
            <person name="Xavier R.J."/>
            <person name="Alm E.J."/>
        </authorList>
    </citation>
    <scope>NUCLEOTIDE SEQUENCE [LARGE SCALE GENOMIC DNA]</scope>
    <source>
        <strain evidence="4 8">BIOML-A3</strain>
    </source>
</reference>
<evidence type="ECO:0000259" key="1">
    <source>
        <dbReference type="Pfam" id="PF13020"/>
    </source>
</evidence>
<evidence type="ECO:0000313" key="5">
    <source>
        <dbReference type="EMBL" id="OUN57330.1"/>
    </source>
</evidence>
<evidence type="ECO:0000313" key="3">
    <source>
        <dbReference type="EMBL" id="GKH15312.1"/>
    </source>
</evidence>
<dbReference type="EMBL" id="NFHS01000001">
    <property type="protein sequence ID" value="OUN57330.1"/>
    <property type="molecule type" value="Genomic_DNA"/>
</dbReference>
<reference evidence="5" key="3">
    <citation type="journal article" date="2018" name="BMC Genomics">
        <title>Whole genome sequencing and function prediction of 133 gut anaerobes isolated from chicken caecum in pure cultures.</title>
        <authorList>
            <person name="Medvecky M."/>
            <person name="Cejkova D."/>
            <person name="Polansky O."/>
            <person name="Karasova D."/>
            <person name="Kubasova T."/>
            <person name="Cizek A."/>
            <person name="Rychlik I."/>
        </authorList>
    </citation>
    <scope>NUCLEOTIDE SEQUENCE</scope>
    <source>
        <strain evidence="5">An67</strain>
    </source>
</reference>
<sequence length="348" mass="39472">MFFKINAECHIGFKKLTAADLGIGTSHQTHIGLYEGVLNFLPDVDVVSTAMLICDGYCDIIKCYFDRIENPDGTFRSPKIRIGGSEESVVKRIREFASADTGADWYLLWFGLESEELVFILLNANSEDYHRLHSYISDNDKILDESHPAFAAILQYIEDKVNRVSVDLQKDLEVVAQTGRGVHEYKPKDIEKANKYFCQTGRAGEELINEYFDKECAAGHIKSYLWMNASRESGLPFDFIVSSDSSAALHVDVKSTQFDCNQPIVFSDGEIRFISEYGRDTYQVYRVFDMSNEQKKLCIYHEISSYADAILAKQNIFGAEISQLSTSVNLIKYAVRPNIFNVGQEIML</sequence>